<evidence type="ECO:0000313" key="2">
    <source>
        <dbReference type="Proteomes" id="UP001311232"/>
    </source>
</evidence>
<protein>
    <submittedName>
        <fullName evidence="1">Uncharacterized protein</fullName>
    </submittedName>
</protein>
<organism evidence="1 2">
    <name type="scientific">Crenichthys baileyi</name>
    <name type="common">White River springfish</name>
    <dbReference type="NCBI Taxonomy" id="28760"/>
    <lineage>
        <taxon>Eukaryota</taxon>
        <taxon>Metazoa</taxon>
        <taxon>Chordata</taxon>
        <taxon>Craniata</taxon>
        <taxon>Vertebrata</taxon>
        <taxon>Euteleostomi</taxon>
        <taxon>Actinopterygii</taxon>
        <taxon>Neopterygii</taxon>
        <taxon>Teleostei</taxon>
        <taxon>Neoteleostei</taxon>
        <taxon>Acanthomorphata</taxon>
        <taxon>Ovalentaria</taxon>
        <taxon>Atherinomorphae</taxon>
        <taxon>Cyprinodontiformes</taxon>
        <taxon>Goodeidae</taxon>
        <taxon>Crenichthys</taxon>
    </lineage>
</organism>
<dbReference type="AlphaFoldDB" id="A0AAV9SHE6"/>
<name>A0AAV9SHE6_9TELE</name>
<keyword evidence="2" id="KW-1185">Reference proteome</keyword>
<dbReference type="EMBL" id="JAHHUM010000335">
    <property type="protein sequence ID" value="KAK5620781.1"/>
    <property type="molecule type" value="Genomic_DNA"/>
</dbReference>
<sequence length="151" mass="17703">MSVCQQRDISALCPSVQFLWGPLWKRVASMIKQYADGMNSCGHFWQMVKRIWKQFLSVFTNNGQKLTRHCFQNLFTNSRSPAGSNHLEEEETTIFQWEWWVMAIEEKEVDQTVEEVLVFVTGADCFGCQQSCKIDFYDQEPGTRRLPYVLM</sequence>
<accession>A0AAV9SHE6</accession>
<comment type="caution">
    <text evidence="1">The sequence shown here is derived from an EMBL/GenBank/DDBJ whole genome shotgun (WGS) entry which is preliminary data.</text>
</comment>
<proteinExistence type="predicted"/>
<gene>
    <name evidence="1" type="ORF">CRENBAI_018617</name>
</gene>
<evidence type="ECO:0000313" key="1">
    <source>
        <dbReference type="EMBL" id="KAK5620781.1"/>
    </source>
</evidence>
<reference evidence="1 2" key="1">
    <citation type="submission" date="2021-06" db="EMBL/GenBank/DDBJ databases">
        <authorList>
            <person name="Palmer J.M."/>
        </authorList>
    </citation>
    <scope>NUCLEOTIDE SEQUENCE [LARGE SCALE GENOMIC DNA]</scope>
    <source>
        <strain evidence="1 2">MEX-2019</strain>
        <tissue evidence="1">Muscle</tissue>
    </source>
</reference>
<dbReference type="Proteomes" id="UP001311232">
    <property type="component" value="Unassembled WGS sequence"/>
</dbReference>